<dbReference type="InterPro" id="IPR008271">
    <property type="entry name" value="Ser/Thr_kinase_AS"/>
</dbReference>
<evidence type="ECO:0000256" key="12">
    <source>
        <dbReference type="SAM" id="Phobius"/>
    </source>
</evidence>
<evidence type="ECO:0000256" key="8">
    <source>
        <dbReference type="ARBA" id="ARBA00023157"/>
    </source>
</evidence>
<dbReference type="PROSITE" id="PS00108">
    <property type="entry name" value="PROTEIN_KINASE_ST"/>
    <property type="match status" value="1"/>
</dbReference>
<dbReference type="Proteomes" id="UP000295252">
    <property type="component" value="Chromosome IV"/>
</dbReference>
<dbReference type="EC" id="2.7.11.1" evidence="1"/>
<keyword evidence="9" id="KW-0325">Glycoprotein</keyword>
<evidence type="ECO:0000256" key="9">
    <source>
        <dbReference type="ARBA" id="ARBA00023180"/>
    </source>
</evidence>
<dbReference type="InterPro" id="IPR003609">
    <property type="entry name" value="Pan_app"/>
</dbReference>
<keyword evidence="3" id="KW-0808">Transferase</keyword>
<feature type="domain" description="Protein kinase" evidence="13">
    <location>
        <begin position="324"/>
        <end position="594"/>
    </location>
</feature>
<keyword evidence="8" id="KW-1015">Disulfide bond</keyword>
<keyword evidence="12" id="KW-0812">Transmembrane</keyword>
<keyword evidence="16" id="KW-1185">Reference proteome</keyword>
<dbReference type="FunFam" id="1.10.510.10:FF:000060">
    <property type="entry name" value="G-type lectin S-receptor-like serine/threonine-protein kinase"/>
    <property type="match status" value="1"/>
</dbReference>
<dbReference type="Pfam" id="PF08276">
    <property type="entry name" value="PAN_2"/>
    <property type="match status" value="1"/>
</dbReference>
<evidence type="ECO:0000256" key="4">
    <source>
        <dbReference type="ARBA" id="ARBA00022729"/>
    </source>
</evidence>
<dbReference type="InterPro" id="IPR001245">
    <property type="entry name" value="Ser-Thr/Tyr_kinase_cat_dom"/>
</dbReference>
<dbReference type="SUPFAM" id="SSF56112">
    <property type="entry name" value="Protein kinase-like (PK-like)"/>
    <property type="match status" value="1"/>
</dbReference>
<evidence type="ECO:0000256" key="6">
    <source>
        <dbReference type="ARBA" id="ARBA00022777"/>
    </source>
</evidence>
<keyword evidence="7" id="KW-0067">ATP-binding</keyword>
<dbReference type="EMBL" id="HG739088">
    <property type="protein sequence ID" value="CDO99678.1"/>
    <property type="molecule type" value="Genomic_DNA"/>
</dbReference>
<keyword evidence="6" id="KW-0418">Kinase</keyword>
<proteinExistence type="predicted"/>
<evidence type="ECO:0000313" key="15">
    <source>
        <dbReference type="EMBL" id="CDO99678.1"/>
    </source>
</evidence>
<dbReference type="Pfam" id="PF00954">
    <property type="entry name" value="S_locus_glycop"/>
    <property type="match status" value="1"/>
</dbReference>
<evidence type="ECO:0000256" key="7">
    <source>
        <dbReference type="ARBA" id="ARBA00022840"/>
    </source>
</evidence>
<keyword evidence="5" id="KW-0547">Nucleotide-binding</keyword>
<reference evidence="16" key="1">
    <citation type="journal article" date="2014" name="Science">
        <title>The coffee genome provides insight into the convergent evolution of caffeine biosynthesis.</title>
        <authorList>
            <person name="Denoeud F."/>
            <person name="Carretero-Paulet L."/>
            <person name="Dereeper A."/>
            <person name="Droc G."/>
            <person name="Guyot R."/>
            <person name="Pietrella M."/>
            <person name="Zheng C."/>
            <person name="Alberti A."/>
            <person name="Anthony F."/>
            <person name="Aprea G."/>
            <person name="Aury J.M."/>
            <person name="Bento P."/>
            <person name="Bernard M."/>
            <person name="Bocs S."/>
            <person name="Campa C."/>
            <person name="Cenci A."/>
            <person name="Combes M.C."/>
            <person name="Crouzillat D."/>
            <person name="Da Silva C."/>
            <person name="Daddiego L."/>
            <person name="De Bellis F."/>
            <person name="Dussert S."/>
            <person name="Garsmeur O."/>
            <person name="Gayraud T."/>
            <person name="Guignon V."/>
            <person name="Jahn K."/>
            <person name="Jamilloux V."/>
            <person name="Joet T."/>
            <person name="Labadie K."/>
            <person name="Lan T."/>
            <person name="Leclercq J."/>
            <person name="Lepelley M."/>
            <person name="Leroy T."/>
            <person name="Li L.T."/>
            <person name="Librado P."/>
            <person name="Lopez L."/>
            <person name="Munoz A."/>
            <person name="Noel B."/>
            <person name="Pallavicini A."/>
            <person name="Perrotta G."/>
            <person name="Poncet V."/>
            <person name="Pot D."/>
            <person name="Priyono X."/>
            <person name="Rigoreau M."/>
            <person name="Rouard M."/>
            <person name="Rozas J."/>
            <person name="Tranchant-Dubreuil C."/>
            <person name="VanBuren R."/>
            <person name="Zhang Q."/>
            <person name="Andrade A.C."/>
            <person name="Argout X."/>
            <person name="Bertrand B."/>
            <person name="de Kochko A."/>
            <person name="Graziosi G."/>
            <person name="Henry R.J."/>
            <person name="Jayarama X."/>
            <person name="Ming R."/>
            <person name="Nagai C."/>
            <person name="Rounsley S."/>
            <person name="Sankoff D."/>
            <person name="Giuliano G."/>
            <person name="Albert V.A."/>
            <person name="Wincker P."/>
            <person name="Lashermes P."/>
        </authorList>
    </citation>
    <scope>NUCLEOTIDE SEQUENCE [LARGE SCALE GENOMIC DNA]</scope>
    <source>
        <strain evidence="16">cv. DH200-94</strain>
    </source>
</reference>
<comment type="catalytic activity">
    <reaction evidence="11">
        <text>L-seryl-[protein] + ATP = O-phospho-L-seryl-[protein] + ADP + H(+)</text>
        <dbReference type="Rhea" id="RHEA:17989"/>
        <dbReference type="Rhea" id="RHEA-COMP:9863"/>
        <dbReference type="Rhea" id="RHEA-COMP:11604"/>
        <dbReference type="ChEBI" id="CHEBI:15378"/>
        <dbReference type="ChEBI" id="CHEBI:29999"/>
        <dbReference type="ChEBI" id="CHEBI:30616"/>
        <dbReference type="ChEBI" id="CHEBI:83421"/>
        <dbReference type="ChEBI" id="CHEBI:456216"/>
        <dbReference type="EC" id="2.7.11.1"/>
    </reaction>
</comment>
<dbReference type="InterPro" id="IPR011009">
    <property type="entry name" value="Kinase-like_dom_sf"/>
</dbReference>
<protein>
    <recommendedName>
        <fullName evidence="1">non-specific serine/threonine protein kinase</fullName>
        <ecNumber evidence="1">2.7.11.1</ecNumber>
    </recommendedName>
</protein>
<dbReference type="GO" id="GO:0005886">
    <property type="term" value="C:plasma membrane"/>
    <property type="evidence" value="ECO:0007669"/>
    <property type="project" value="TreeGrafter"/>
</dbReference>
<sequence>MDPTSNGEIFIWRNSNKLWRFGAWQAGSFPSMETSIDDSYNFSYNSNDEGKYLVYNGNKSIISRIVIDISGTMMQYFWLPRLQEWTIFRSLPSSLCDIYSSCGAFGYCDISSSPSCSCLPGFEPQFKQDWDLLDFSRGCMRKKPINCATGQTGFLSITTMRLPAYSESLEVGRAEICEFACSFNCSCSAFSYSSSGGCSLWLGNLLDIEKQQNGSTGGDLYLELDLSELPAKGHKKSLRVALAASITPAIFISCCFFYCLWRRKYKQKGNIVHHQNLFLLELSSNRAKDNNGATTKDSRGEVKIESIGLPVFSFSSIVAVTNNFSSENKLGEGGFGPVYKGRLQSGELVAVKRLSKKSGQGFEEFKNEIELIAELQHRNLVRILGCCLAQDEKILIYEYMPNKSLDTFLFEPKQEFLDWQQRIQIIDGIAQGLLYLHQYSRIRIVHRDLKASNILLDGDMDPKISDFGLARIFGLNELQANTNRIVGTYGYMSPEYVMEGLFFVKSDVFAFGILVLEIMSGKKNTGHYGSDNMTLIGYAWELWKTDRLLELIDPSLQISASSNAGRYITIGLLCVRENPADRPTMSDVVAMLRIEQMSLTSPKEPAFTTWRNFLNTSSEGGHFAVCSTNDVTISLLEAR</sequence>
<evidence type="ECO:0000256" key="1">
    <source>
        <dbReference type="ARBA" id="ARBA00012513"/>
    </source>
</evidence>
<evidence type="ECO:0000259" key="14">
    <source>
        <dbReference type="PROSITE" id="PS50948"/>
    </source>
</evidence>
<evidence type="ECO:0000256" key="11">
    <source>
        <dbReference type="ARBA" id="ARBA00048679"/>
    </source>
</evidence>
<dbReference type="STRING" id="49390.A0A068TWI8"/>
<dbReference type="OrthoDB" id="4062651at2759"/>
<dbReference type="PROSITE" id="PS50011">
    <property type="entry name" value="PROTEIN_KINASE_DOM"/>
    <property type="match status" value="1"/>
</dbReference>
<dbReference type="SMART" id="SM00473">
    <property type="entry name" value="PAN_AP"/>
    <property type="match status" value="1"/>
</dbReference>
<dbReference type="GO" id="GO:0005524">
    <property type="term" value="F:ATP binding"/>
    <property type="evidence" value="ECO:0007669"/>
    <property type="project" value="UniProtKB-KW"/>
</dbReference>
<keyword evidence="12" id="KW-0472">Membrane</keyword>
<dbReference type="PROSITE" id="PS50948">
    <property type="entry name" value="PAN"/>
    <property type="match status" value="1"/>
</dbReference>
<dbReference type="InParanoid" id="A0A068TWI8"/>
<dbReference type="GO" id="GO:0004674">
    <property type="term" value="F:protein serine/threonine kinase activity"/>
    <property type="evidence" value="ECO:0007669"/>
    <property type="project" value="UniProtKB-KW"/>
</dbReference>
<dbReference type="SMART" id="SM00220">
    <property type="entry name" value="S_TKc"/>
    <property type="match status" value="1"/>
</dbReference>
<dbReference type="Pfam" id="PF07714">
    <property type="entry name" value="PK_Tyr_Ser-Thr"/>
    <property type="match status" value="1"/>
</dbReference>
<gene>
    <name evidence="15" type="ORF">GSCOC_T00029345001</name>
</gene>
<dbReference type="FunFam" id="3.30.200.20:FF:000195">
    <property type="entry name" value="G-type lectin S-receptor-like serine/threonine-protein kinase"/>
    <property type="match status" value="1"/>
</dbReference>
<accession>A0A068TWI8</accession>
<dbReference type="Gramene" id="CDO99678">
    <property type="protein sequence ID" value="CDO99678"/>
    <property type="gene ID" value="GSCOC_T00029345001"/>
</dbReference>
<evidence type="ECO:0000256" key="2">
    <source>
        <dbReference type="ARBA" id="ARBA00022527"/>
    </source>
</evidence>
<evidence type="ECO:0000256" key="3">
    <source>
        <dbReference type="ARBA" id="ARBA00022679"/>
    </source>
</evidence>
<dbReference type="CDD" id="cd14066">
    <property type="entry name" value="STKc_IRAK"/>
    <property type="match status" value="1"/>
</dbReference>
<evidence type="ECO:0000256" key="10">
    <source>
        <dbReference type="ARBA" id="ARBA00047899"/>
    </source>
</evidence>
<dbReference type="GO" id="GO:0048544">
    <property type="term" value="P:recognition of pollen"/>
    <property type="evidence" value="ECO:0007669"/>
    <property type="project" value="InterPro"/>
</dbReference>
<name>A0A068TWI8_COFCA</name>
<dbReference type="PANTHER" id="PTHR27002">
    <property type="entry name" value="RECEPTOR-LIKE SERINE/THREONINE-PROTEIN KINASE SD1-8"/>
    <property type="match status" value="1"/>
</dbReference>
<keyword evidence="4" id="KW-0732">Signal</keyword>
<feature type="transmembrane region" description="Helical" evidence="12">
    <location>
        <begin position="240"/>
        <end position="261"/>
    </location>
</feature>
<organism evidence="15 16">
    <name type="scientific">Coffea canephora</name>
    <name type="common">Robusta coffee</name>
    <dbReference type="NCBI Taxonomy" id="49390"/>
    <lineage>
        <taxon>Eukaryota</taxon>
        <taxon>Viridiplantae</taxon>
        <taxon>Streptophyta</taxon>
        <taxon>Embryophyta</taxon>
        <taxon>Tracheophyta</taxon>
        <taxon>Spermatophyta</taxon>
        <taxon>Magnoliopsida</taxon>
        <taxon>eudicotyledons</taxon>
        <taxon>Gunneridae</taxon>
        <taxon>Pentapetalae</taxon>
        <taxon>asterids</taxon>
        <taxon>lamiids</taxon>
        <taxon>Gentianales</taxon>
        <taxon>Rubiaceae</taxon>
        <taxon>Ixoroideae</taxon>
        <taxon>Gardenieae complex</taxon>
        <taxon>Bertiereae - Coffeeae clade</taxon>
        <taxon>Coffeeae</taxon>
        <taxon>Coffea</taxon>
    </lineage>
</organism>
<dbReference type="Gene3D" id="3.30.200.20">
    <property type="entry name" value="Phosphorylase Kinase, domain 1"/>
    <property type="match status" value="1"/>
</dbReference>
<dbReference type="AlphaFoldDB" id="A0A068TWI8"/>
<feature type="domain" description="Apple" evidence="14">
    <location>
        <begin position="147"/>
        <end position="225"/>
    </location>
</feature>
<keyword evidence="2" id="KW-0723">Serine/threonine-protein kinase</keyword>
<comment type="catalytic activity">
    <reaction evidence="10">
        <text>L-threonyl-[protein] + ATP = O-phospho-L-threonyl-[protein] + ADP + H(+)</text>
        <dbReference type="Rhea" id="RHEA:46608"/>
        <dbReference type="Rhea" id="RHEA-COMP:11060"/>
        <dbReference type="Rhea" id="RHEA-COMP:11605"/>
        <dbReference type="ChEBI" id="CHEBI:15378"/>
        <dbReference type="ChEBI" id="CHEBI:30013"/>
        <dbReference type="ChEBI" id="CHEBI:30616"/>
        <dbReference type="ChEBI" id="CHEBI:61977"/>
        <dbReference type="ChEBI" id="CHEBI:456216"/>
        <dbReference type="EC" id="2.7.11.1"/>
    </reaction>
</comment>
<evidence type="ECO:0000259" key="13">
    <source>
        <dbReference type="PROSITE" id="PS50011"/>
    </source>
</evidence>
<evidence type="ECO:0000313" key="16">
    <source>
        <dbReference type="Proteomes" id="UP000295252"/>
    </source>
</evidence>
<dbReference type="Gene3D" id="1.10.510.10">
    <property type="entry name" value="Transferase(Phosphotransferase) domain 1"/>
    <property type="match status" value="1"/>
</dbReference>
<dbReference type="OMA" id="ESTHEWI"/>
<dbReference type="InterPro" id="IPR000858">
    <property type="entry name" value="S_locus_glycoprot_dom"/>
</dbReference>
<dbReference type="PANTHER" id="PTHR27002:SF1084">
    <property type="entry name" value="NON-SPECIFIC SERINE_THREONINE PROTEIN KINASE"/>
    <property type="match status" value="1"/>
</dbReference>
<dbReference type="InterPro" id="IPR000719">
    <property type="entry name" value="Prot_kinase_dom"/>
</dbReference>
<evidence type="ECO:0000256" key="5">
    <source>
        <dbReference type="ARBA" id="ARBA00022741"/>
    </source>
</evidence>
<keyword evidence="12" id="KW-1133">Transmembrane helix</keyword>
<dbReference type="PhylomeDB" id="A0A068TWI8"/>